<dbReference type="HOGENOM" id="CLU_1520197_0_0_1"/>
<protein>
    <submittedName>
        <fullName evidence="2">Uncharacterized protein</fullName>
    </submittedName>
</protein>
<feature type="region of interest" description="Disordered" evidence="1">
    <location>
        <begin position="84"/>
        <end position="126"/>
    </location>
</feature>
<dbReference type="Proteomes" id="UP000006591">
    <property type="component" value="Chromosome 11"/>
</dbReference>
<name>A0A0E0J217_ORYNI</name>
<feature type="region of interest" description="Disordered" evidence="1">
    <location>
        <begin position="1"/>
        <end position="67"/>
    </location>
</feature>
<proteinExistence type="predicted"/>
<dbReference type="EnsemblPlants" id="ONIVA11G13380.1">
    <property type="protein sequence ID" value="ONIVA11G13380.1"/>
    <property type="gene ID" value="ONIVA11G13380"/>
</dbReference>
<evidence type="ECO:0000313" key="3">
    <source>
        <dbReference type="Proteomes" id="UP000006591"/>
    </source>
</evidence>
<keyword evidence="3" id="KW-1185">Reference proteome</keyword>
<feature type="compositionally biased region" description="Basic residues" evidence="1">
    <location>
        <begin position="42"/>
        <end position="51"/>
    </location>
</feature>
<dbReference type="AlphaFoldDB" id="A0A0E0J217"/>
<feature type="compositionally biased region" description="Polar residues" evidence="1">
    <location>
        <begin position="1"/>
        <end position="20"/>
    </location>
</feature>
<accession>A0A0E0J217</accession>
<evidence type="ECO:0000256" key="1">
    <source>
        <dbReference type="SAM" id="MobiDB-lite"/>
    </source>
</evidence>
<reference evidence="2" key="2">
    <citation type="submission" date="2018-04" db="EMBL/GenBank/DDBJ databases">
        <title>OnivRS2 (Oryza nivara Reference Sequence Version 2).</title>
        <authorList>
            <person name="Zhang J."/>
            <person name="Kudrna D."/>
            <person name="Lee S."/>
            <person name="Talag J."/>
            <person name="Rajasekar S."/>
            <person name="Welchert J."/>
            <person name="Hsing Y.-I."/>
            <person name="Wing R.A."/>
        </authorList>
    </citation>
    <scope>NUCLEOTIDE SEQUENCE [LARGE SCALE GENOMIC DNA]</scope>
    <source>
        <strain evidence="2">SL10</strain>
    </source>
</reference>
<sequence length="147" mass="15481">MAPSSFAQATASTLSRSSPRLGQDLAIGGEELHEGGFFQPAGKKRRLRRQPLPRAQARERQQLMHGPQAAATVVQVLVLRLLPPPRGPHDAAAAAVWPSRPPPPRPTHASSTDPTKEGPDPNSTAPDLAIVAGLRLSCFGLVGAPTI</sequence>
<evidence type="ECO:0000313" key="2">
    <source>
        <dbReference type="EnsemblPlants" id="ONIVA11G13380.1"/>
    </source>
</evidence>
<organism evidence="2">
    <name type="scientific">Oryza nivara</name>
    <name type="common">Indian wild rice</name>
    <name type="synonym">Oryza sativa f. spontanea</name>
    <dbReference type="NCBI Taxonomy" id="4536"/>
    <lineage>
        <taxon>Eukaryota</taxon>
        <taxon>Viridiplantae</taxon>
        <taxon>Streptophyta</taxon>
        <taxon>Embryophyta</taxon>
        <taxon>Tracheophyta</taxon>
        <taxon>Spermatophyta</taxon>
        <taxon>Magnoliopsida</taxon>
        <taxon>Liliopsida</taxon>
        <taxon>Poales</taxon>
        <taxon>Poaceae</taxon>
        <taxon>BOP clade</taxon>
        <taxon>Oryzoideae</taxon>
        <taxon>Oryzeae</taxon>
        <taxon>Oryzinae</taxon>
        <taxon>Oryza</taxon>
    </lineage>
</organism>
<dbReference type="OMA" id="DPTKEGP"/>
<reference evidence="2" key="1">
    <citation type="submission" date="2015-04" db="UniProtKB">
        <authorList>
            <consortium name="EnsemblPlants"/>
        </authorList>
    </citation>
    <scope>IDENTIFICATION</scope>
    <source>
        <strain evidence="2">SL10</strain>
    </source>
</reference>
<dbReference type="Gramene" id="ONIVA11G13380.1">
    <property type="protein sequence ID" value="ONIVA11G13380.1"/>
    <property type="gene ID" value="ONIVA11G13380"/>
</dbReference>